<sequence>MPVCLAEVFSRLALEDLWRGAMACCRSWWDATRSHPELFAVLDLEPGFESVVGGEAAAWWTPAFQRRVDAMLRAAAELAAGDLREVRVRHCSDALVFAAVRCIRHSRFGTNV</sequence>
<comment type="caution">
    <text evidence="1">The sequence shown here is derived from an EMBL/GenBank/DDBJ whole genome shotgun (WGS) entry which is preliminary data.</text>
</comment>
<dbReference type="AlphaFoldDB" id="A0AAV5DGX0"/>
<gene>
    <name evidence="1" type="primary">ga27801</name>
    <name evidence="1" type="ORF">PR202_ga27801</name>
</gene>
<dbReference type="Gene3D" id="1.20.1280.50">
    <property type="match status" value="1"/>
</dbReference>
<evidence type="ECO:0000313" key="1">
    <source>
        <dbReference type="EMBL" id="GJN09767.1"/>
    </source>
</evidence>
<proteinExistence type="predicted"/>
<name>A0AAV5DGX0_ELECO</name>
<dbReference type="Proteomes" id="UP001054889">
    <property type="component" value="Unassembled WGS sequence"/>
</dbReference>
<evidence type="ECO:0000313" key="2">
    <source>
        <dbReference type="Proteomes" id="UP001054889"/>
    </source>
</evidence>
<reference evidence="1" key="2">
    <citation type="submission" date="2021-12" db="EMBL/GenBank/DDBJ databases">
        <title>Resequencing data analysis of finger millet.</title>
        <authorList>
            <person name="Hatakeyama M."/>
            <person name="Aluri S."/>
            <person name="Balachadran M.T."/>
            <person name="Sivarajan S.R."/>
            <person name="Poveda L."/>
            <person name="Shimizu-Inatsugi R."/>
            <person name="Schlapbach R."/>
            <person name="Sreeman S.M."/>
            <person name="Shimizu K.K."/>
        </authorList>
    </citation>
    <scope>NUCLEOTIDE SEQUENCE</scope>
</reference>
<protein>
    <recommendedName>
        <fullName evidence="3">F-box domain-containing protein</fullName>
    </recommendedName>
</protein>
<dbReference type="InterPro" id="IPR036047">
    <property type="entry name" value="F-box-like_dom_sf"/>
</dbReference>
<evidence type="ECO:0008006" key="3">
    <source>
        <dbReference type="Google" id="ProtNLM"/>
    </source>
</evidence>
<dbReference type="SUPFAM" id="SSF81383">
    <property type="entry name" value="F-box domain"/>
    <property type="match status" value="1"/>
</dbReference>
<organism evidence="1 2">
    <name type="scientific">Eleusine coracana subsp. coracana</name>
    <dbReference type="NCBI Taxonomy" id="191504"/>
    <lineage>
        <taxon>Eukaryota</taxon>
        <taxon>Viridiplantae</taxon>
        <taxon>Streptophyta</taxon>
        <taxon>Embryophyta</taxon>
        <taxon>Tracheophyta</taxon>
        <taxon>Spermatophyta</taxon>
        <taxon>Magnoliopsida</taxon>
        <taxon>Liliopsida</taxon>
        <taxon>Poales</taxon>
        <taxon>Poaceae</taxon>
        <taxon>PACMAD clade</taxon>
        <taxon>Chloridoideae</taxon>
        <taxon>Cynodonteae</taxon>
        <taxon>Eleusininae</taxon>
        <taxon>Eleusine</taxon>
    </lineage>
</organism>
<keyword evidence="2" id="KW-1185">Reference proteome</keyword>
<accession>A0AAV5DGX0</accession>
<reference evidence="1" key="1">
    <citation type="journal article" date="2018" name="DNA Res.">
        <title>Multiple hybrid de novo genome assembly of finger millet, an orphan allotetraploid crop.</title>
        <authorList>
            <person name="Hatakeyama M."/>
            <person name="Aluri S."/>
            <person name="Balachadran M.T."/>
            <person name="Sivarajan S.R."/>
            <person name="Patrignani A."/>
            <person name="Gruter S."/>
            <person name="Poveda L."/>
            <person name="Shimizu-Inatsugi R."/>
            <person name="Baeten J."/>
            <person name="Francoijs K.J."/>
            <person name="Nataraja K.N."/>
            <person name="Reddy Y.A.N."/>
            <person name="Phadnis S."/>
            <person name="Ravikumar R.L."/>
            <person name="Schlapbach R."/>
            <person name="Sreeman S.M."/>
            <person name="Shimizu K.K."/>
        </authorList>
    </citation>
    <scope>NUCLEOTIDE SEQUENCE</scope>
</reference>
<dbReference type="EMBL" id="BQKI01000016">
    <property type="protein sequence ID" value="GJN09767.1"/>
    <property type="molecule type" value="Genomic_DNA"/>
</dbReference>